<evidence type="ECO:0000259" key="2">
    <source>
        <dbReference type="Pfam" id="PF06713"/>
    </source>
</evidence>
<evidence type="ECO:0000313" key="4">
    <source>
        <dbReference type="Proteomes" id="UP000306918"/>
    </source>
</evidence>
<keyword evidence="4" id="KW-1185">Reference proteome</keyword>
<dbReference type="RefSeq" id="WP_136580244.1">
    <property type="nucleotide sequence ID" value="NZ_STFF01000011.1"/>
</dbReference>
<feature type="domain" description="Uncharacterized protein YyaB-like PH" evidence="2">
    <location>
        <begin position="55"/>
        <end position="129"/>
    </location>
</feature>
<sequence>MKKIYRSKPGLELIIPISLILGVVLFLTTMNEPHWVGPAILLPIIIFITHTFITTYYTIDNNLLIIKCGFLYKTTIDIQHIRKIKETNSTISSPATSIDRLEISYGKYRTVLISPKQKMEFINELKSLNPGIEINLKKSL</sequence>
<dbReference type="EMBL" id="STFF01000011">
    <property type="protein sequence ID" value="THU32402.1"/>
    <property type="molecule type" value="Genomic_DNA"/>
</dbReference>
<gene>
    <name evidence="3" type="ORF">FAM09_26785</name>
</gene>
<organism evidence="3 4">
    <name type="scientific">Niastella caeni</name>
    <dbReference type="NCBI Taxonomy" id="2569763"/>
    <lineage>
        <taxon>Bacteria</taxon>
        <taxon>Pseudomonadati</taxon>
        <taxon>Bacteroidota</taxon>
        <taxon>Chitinophagia</taxon>
        <taxon>Chitinophagales</taxon>
        <taxon>Chitinophagaceae</taxon>
        <taxon>Niastella</taxon>
    </lineage>
</organism>
<feature type="transmembrane region" description="Helical" evidence="1">
    <location>
        <begin position="12"/>
        <end position="29"/>
    </location>
</feature>
<accession>A0A4S8HI30</accession>
<dbReference type="Proteomes" id="UP000306918">
    <property type="component" value="Unassembled WGS sequence"/>
</dbReference>
<dbReference type="AlphaFoldDB" id="A0A4S8HI30"/>
<dbReference type="GO" id="GO:0030153">
    <property type="term" value="P:bacteriocin immunity"/>
    <property type="evidence" value="ECO:0007669"/>
    <property type="project" value="InterPro"/>
</dbReference>
<comment type="caution">
    <text evidence="3">The sequence shown here is derived from an EMBL/GenBank/DDBJ whole genome shotgun (WGS) entry which is preliminary data.</text>
</comment>
<keyword evidence="1" id="KW-0472">Membrane</keyword>
<reference evidence="3 4" key="1">
    <citation type="submission" date="2019-04" db="EMBL/GenBank/DDBJ databases">
        <title>Niastella caeni sp. nov., isolated from activated sludge.</title>
        <authorList>
            <person name="Sheng M."/>
        </authorList>
    </citation>
    <scope>NUCLEOTIDE SEQUENCE [LARGE SCALE GENOMIC DNA]</scope>
    <source>
        <strain evidence="3 4">HX-2-15</strain>
    </source>
</reference>
<evidence type="ECO:0000313" key="3">
    <source>
        <dbReference type="EMBL" id="THU32402.1"/>
    </source>
</evidence>
<dbReference type="Pfam" id="PF06713">
    <property type="entry name" value="bPH_4"/>
    <property type="match status" value="1"/>
</dbReference>
<keyword evidence="1" id="KW-0812">Transmembrane</keyword>
<name>A0A4S8HI30_9BACT</name>
<dbReference type="OrthoDB" id="1261156at2"/>
<dbReference type="InterPro" id="IPR009589">
    <property type="entry name" value="PH_YyaB-like"/>
</dbReference>
<feature type="transmembrane region" description="Helical" evidence="1">
    <location>
        <begin position="35"/>
        <end position="57"/>
    </location>
</feature>
<protein>
    <recommendedName>
        <fullName evidence="2">Uncharacterized protein YyaB-like PH domain-containing protein</fullName>
    </recommendedName>
</protein>
<proteinExistence type="predicted"/>
<evidence type="ECO:0000256" key="1">
    <source>
        <dbReference type="SAM" id="Phobius"/>
    </source>
</evidence>
<keyword evidence="1" id="KW-1133">Transmembrane helix</keyword>